<dbReference type="Proteomes" id="UP000286100">
    <property type="component" value="Unassembled WGS sequence"/>
</dbReference>
<keyword evidence="1" id="KW-0732">Signal</keyword>
<dbReference type="AlphaFoldDB" id="A0A418WQ52"/>
<gene>
    <name evidence="3" type="ORF">D3876_03265</name>
</gene>
<evidence type="ECO:0000256" key="1">
    <source>
        <dbReference type="SAM" id="SignalP"/>
    </source>
</evidence>
<dbReference type="OrthoDB" id="7596011at2"/>
<proteinExistence type="predicted"/>
<evidence type="ECO:0000313" key="3">
    <source>
        <dbReference type="EMBL" id="RJF93375.1"/>
    </source>
</evidence>
<reference evidence="3 4" key="1">
    <citation type="submission" date="2018-09" db="EMBL/GenBank/DDBJ databases">
        <authorList>
            <person name="Zhu H."/>
        </authorList>
    </citation>
    <scope>NUCLEOTIDE SEQUENCE [LARGE SCALE GENOMIC DNA]</scope>
    <source>
        <strain evidence="3 4">K2R01-6</strain>
    </source>
</reference>
<dbReference type="EMBL" id="QYUM01000002">
    <property type="protein sequence ID" value="RJF93375.1"/>
    <property type="molecule type" value="Genomic_DNA"/>
</dbReference>
<accession>A0A418WQ52</accession>
<protein>
    <recommendedName>
        <fullName evidence="2">Spore coat protein U/FanG domain-containing protein</fullName>
    </recommendedName>
</protein>
<feature type="signal peptide" evidence="1">
    <location>
        <begin position="1"/>
        <end position="20"/>
    </location>
</feature>
<dbReference type="Pfam" id="PF05229">
    <property type="entry name" value="SCPU"/>
    <property type="match status" value="1"/>
</dbReference>
<dbReference type="InterPro" id="IPR007893">
    <property type="entry name" value="Spore_coat_U/FanG"/>
</dbReference>
<name>A0A418WQ52_9SPHN</name>
<feature type="domain" description="Spore coat protein U/FanG" evidence="2">
    <location>
        <begin position="23"/>
        <end position="178"/>
    </location>
</feature>
<evidence type="ECO:0000259" key="2">
    <source>
        <dbReference type="Pfam" id="PF05229"/>
    </source>
</evidence>
<dbReference type="RefSeq" id="WP_119759652.1">
    <property type="nucleotide sequence ID" value="NZ_QYUM01000002.1"/>
</dbReference>
<sequence length="183" mass="19295">MKKFLLVATAAMLATAPAHAAQDSFDISATVAKTCTMDNINDINLGTLDINTAAGPNALVLTELLAAESAGEFWLSCNDSNKMTVTSANNGRLKNQTRSVSATDDPGFTDQLVYELNAQNYRDGFFATQPGFAGGISFGQGTPRAAIHRKINMRARTSALANFGARPLAGAYQDTVTVAVTTI</sequence>
<comment type="caution">
    <text evidence="3">The sequence shown here is derived from an EMBL/GenBank/DDBJ whole genome shotgun (WGS) entry which is preliminary data.</text>
</comment>
<organism evidence="3 4">
    <name type="scientific">Sphingomonas cavernae</name>
    <dbReference type="NCBI Taxonomy" id="2320861"/>
    <lineage>
        <taxon>Bacteria</taxon>
        <taxon>Pseudomonadati</taxon>
        <taxon>Pseudomonadota</taxon>
        <taxon>Alphaproteobacteria</taxon>
        <taxon>Sphingomonadales</taxon>
        <taxon>Sphingomonadaceae</taxon>
        <taxon>Sphingomonas</taxon>
    </lineage>
</organism>
<evidence type="ECO:0000313" key="4">
    <source>
        <dbReference type="Proteomes" id="UP000286100"/>
    </source>
</evidence>
<feature type="chain" id="PRO_5019171666" description="Spore coat protein U/FanG domain-containing protein" evidence="1">
    <location>
        <begin position="21"/>
        <end position="183"/>
    </location>
</feature>
<keyword evidence="4" id="KW-1185">Reference proteome</keyword>